<feature type="transmembrane region" description="Helical" evidence="5">
    <location>
        <begin position="43"/>
        <end position="62"/>
    </location>
</feature>
<evidence type="ECO:0000256" key="5">
    <source>
        <dbReference type="SAM" id="Phobius"/>
    </source>
</evidence>
<keyword evidence="1" id="KW-1003">Cell membrane</keyword>
<dbReference type="AlphaFoldDB" id="A0A6A7K0M3"/>
<dbReference type="GO" id="GO:0005886">
    <property type="term" value="C:plasma membrane"/>
    <property type="evidence" value="ECO:0007669"/>
    <property type="project" value="InterPro"/>
</dbReference>
<evidence type="ECO:0000259" key="6">
    <source>
        <dbReference type="Pfam" id="PF06305"/>
    </source>
</evidence>
<name>A0A6A7K0M3_LACHE</name>
<keyword evidence="4 5" id="KW-0472">Membrane</keyword>
<proteinExistence type="predicted"/>
<organism evidence="7 8">
    <name type="scientific">Lactobacillus helveticus</name>
    <name type="common">Lactobacillus suntoryeus</name>
    <dbReference type="NCBI Taxonomy" id="1587"/>
    <lineage>
        <taxon>Bacteria</taxon>
        <taxon>Bacillati</taxon>
        <taxon>Bacillota</taxon>
        <taxon>Bacilli</taxon>
        <taxon>Lactobacillales</taxon>
        <taxon>Lactobacillaceae</taxon>
        <taxon>Lactobacillus</taxon>
    </lineage>
</organism>
<evidence type="ECO:0000256" key="4">
    <source>
        <dbReference type="ARBA" id="ARBA00023136"/>
    </source>
</evidence>
<evidence type="ECO:0000313" key="7">
    <source>
        <dbReference type="EMBL" id="MPW14048.1"/>
    </source>
</evidence>
<keyword evidence="3 5" id="KW-1133">Transmembrane helix</keyword>
<evidence type="ECO:0000313" key="8">
    <source>
        <dbReference type="Proteomes" id="UP000430466"/>
    </source>
</evidence>
<accession>A0A6A7K0M3</accession>
<dbReference type="Pfam" id="PF06305">
    <property type="entry name" value="LapA_dom"/>
    <property type="match status" value="1"/>
</dbReference>
<dbReference type="InterPro" id="IPR010445">
    <property type="entry name" value="LapA_dom"/>
</dbReference>
<sequence length="85" mass="9610">MGNGKRKNLIIGSIITLIAVIFVVLNTSPLAINFGFFKVKLPLIVILVVMVIIGMIIAWFFGRDKKEKDKQHFGLILNKNKKNQE</sequence>
<comment type="caution">
    <text evidence="7">The sequence shown here is derived from an EMBL/GenBank/DDBJ whole genome shotgun (WGS) entry which is preliminary data.</text>
</comment>
<evidence type="ECO:0000256" key="1">
    <source>
        <dbReference type="ARBA" id="ARBA00022475"/>
    </source>
</evidence>
<protein>
    <submittedName>
        <fullName evidence="7">DUF1049 domain-containing protein</fullName>
    </submittedName>
</protein>
<dbReference type="Proteomes" id="UP000430466">
    <property type="component" value="Unassembled WGS sequence"/>
</dbReference>
<evidence type="ECO:0000256" key="3">
    <source>
        <dbReference type="ARBA" id="ARBA00022989"/>
    </source>
</evidence>
<dbReference type="EMBL" id="WHOE01000021">
    <property type="protein sequence ID" value="MPW14048.1"/>
    <property type="molecule type" value="Genomic_DNA"/>
</dbReference>
<dbReference type="RefSeq" id="WP_321572789.1">
    <property type="nucleotide sequence ID" value="NZ_WHOE01000021.1"/>
</dbReference>
<evidence type="ECO:0000256" key="2">
    <source>
        <dbReference type="ARBA" id="ARBA00022692"/>
    </source>
</evidence>
<reference evidence="7 8" key="1">
    <citation type="submission" date="2019-10" db="EMBL/GenBank/DDBJ databases">
        <title>Draft genome sequences of Lactobacillus strains.</title>
        <authorList>
            <person name="Cho G.-S."/>
            <person name="Fagbemigun O."/>
            <person name="Brinks E."/>
            <person name="Franz C.M.A.P."/>
        </authorList>
    </citation>
    <scope>NUCLEOTIDE SEQUENCE [LARGE SCALE GENOMIC DNA]</scope>
    <source>
        <strain evidence="7 8">313</strain>
    </source>
</reference>
<gene>
    <name evidence="7" type="ORF">GDZ32_03255</name>
</gene>
<feature type="domain" description="Lipopolysaccharide assembly protein A" evidence="6">
    <location>
        <begin position="25"/>
        <end position="62"/>
    </location>
</feature>
<feature type="transmembrane region" description="Helical" evidence="5">
    <location>
        <begin position="9"/>
        <end position="37"/>
    </location>
</feature>
<keyword evidence="2 5" id="KW-0812">Transmembrane</keyword>